<evidence type="ECO:0000259" key="10">
    <source>
        <dbReference type="PROSITE" id="PS50157"/>
    </source>
</evidence>
<keyword evidence="12" id="KW-1185">Reference proteome</keyword>
<feature type="domain" description="C2H2-type" evidence="10">
    <location>
        <begin position="265"/>
        <end position="292"/>
    </location>
</feature>
<dbReference type="PANTHER" id="PTHR16515:SF2">
    <property type="entry name" value="PR DOMAIN ZINC FINGER PROTEIN 4"/>
    <property type="match status" value="1"/>
</dbReference>
<feature type="region of interest" description="Disordered" evidence="9">
    <location>
        <begin position="365"/>
        <end position="385"/>
    </location>
</feature>
<evidence type="ECO:0000256" key="4">
    <source>
        <dbReference type="ARBA" id="ARBA00022771"/>
    </source>
</evidence>
<dbReference type="PROSITE" id="PS00028">
    <property type="entry name" value="ZINC_FINGER_C2H2_1"/>
    <property type="match status" value="3"/>
</dbReference>
<dbReference type="InterPro" id="IPR013087">
    <property type="entry name" value="Znf_C2H2_type"/>
</dbReference>
<feature type="domain" description="C2H2-type" evidence="10">
    <location>
        <begin position="293"/>
        <end position="320"/>
    </location>
</feature>
<evidence type="ECO:0000256" key="6">
    <source>
        <dbReference type="ARBA" id="ARBA00023125"/>
    </source>
</evidence>
<organism evidence="11 12">
    <name type="scientific">Popillia japonica</name>
    <name type="common">Japanese beetle</name>
    <dbReference type="NCBI Taxonomy" id="7064"/>
    <lineage>
        <taxon>Eukaryota</taxon>
        <taxon>Metazoa</taxon>
        <taxon>Ecdysozoa</taxon>
        <taxon>Arthropoda</taxon>
        <taxon>Hexapoda</taxon>
        <taxon>Insecta</taxon>
        <taxon>Pterygota</taxon>
        <taxon>Neoptera</taxon>
        <taxon>Endopterygota</taxon>
        <taxon>Coleoptera</taxon>
        <taxon>Polyphaga</taxon>
        <taxon>Scarabaeiformia</taxon>
        <taxon>Scarabaeidae</taxon>
        <taxon>Rutelinae</taxon>
        <taxon>Popillia</taxon>
    </lineage>
</organism>
<comment type="caution">
    <text evidence="11">The sequence shown here is derived from an EMBL/GenBank/DDBJ whole genome shotgun (WGS) entry which is preliminary data.</text>
</comment>
<feature type="domain" description="C2H2-type" evidence="10">
    <location>
        <begin position="349"/>
        <end position="376"/>
    </location>
</feature>
<sequence length="385" mass="44944">MDCSDYDNRKILENLIKNIPLLLLPSPLWAIHLDPKYEYIVILHIQLVNFEKLVVDKGILITYDEMQKCIKTTILIHNEIITIPSLEYTIHTISDLSQLVYNLHQLTLCRNSSNLLEYPHCAKYVKIDNYEKLCSTCNLTVNEDFYEYTNVDTFNCNTQNNIEPILDSYIIDHSCIEPVKNKLQESYNCSYCNVIFTCVDDLKIHLEFKCLAIRSYQETSGNEIDELKVKIHLEFKCLAIRSYQETSGNEIDELKVQETTTAETHCCNDCGKDFSSTEQLKEHITSHADDRLYICNICNKSSMHRSSHYKHVLSHQTKKPNLCNVCGKTFCKGYKMEDHMLTHSEEKPYECTACHKKYASRNNLRIHEETHKGNRPYTYDYSPEQ</sequence>
<evidence type="ECO:0000256" key="1">
    <source>
        <dbReference type="ARBA" id="ARBA00004123"/>
    </source>
</evidence>
<dbReference type="SMART" id="SM00355">
    <property type="entry name" value="ZnF_C2H2"/>
    <property type="match status" value="5"/>
</dbReference>
<gene>
    <name evidence="11" type="ORF">QE152_g29145</name>
</gene>
<dbReference type="GO" id="GO:0008270">
    <property type="term" value="F:zinc ion binding"/>
    <property type="evidence" value="ECO:0007669"/>
    <property type="project" value="UniProtKB-KW"/>
</dbReference>
<keyword evidence="7" id="KW-0539">Nucleus</keyword>
<dbReference type="Proteomes" id="UP001458880">
    <property type="component" value="Unassembled WGS sequence"/>
</dbReference>
<evidence type="ECO:0000256" key="2">
    <source>
        <dbReference type="ARBA" id="ARBA00022723"/>
    </source>
</evidence>
<dbReference type="Pfam" id="PF00096">
    <property type="entry name" value="zf-C2H2"/>
    <property type="match status" value="3"/>
</dbReference>
<evidence type="ECO:0000313" key="11">
    <source>
        <dbReference type="EMBL" id="KAK9703718.1"/>
    </source>
</evidence>
<evidence type="ECO:0000313" key="12">
    <source>
        <dbReference type="Proteomes" id="UP001458880"/>
    </source>
</evidence>
<dbReference type="GO" id="GO:0005634">
    <property type="term" value="C:nucleus"/>
    <property type="evidence" value="ECO:0007669"/>
    <property type="project" value="TreeGrafter"/>
</dbReference>
<dbReference type="FunFam" id="3.30.160.60:FF:000038">
    <property type="entry name" value="Zinc finger protein 624"/>
    <property type="match status" value="1"/>
</dbReference>
<protein>
    <submittedName>
        <fullName evidence="11">Zinc finger, C2H2 type</fullName>
    </submittedName>
</protein>
<keyword evidence="3" id="KW-0677">Repeat</keyword>
<dbReference type="PANTHER" id="PTHR16515">
    <property type="entry name" value="PR DOMAIN ZINC FINGER PROTEIN"/>
    <property type="match status" value="1"/>
</dbReference>
<keyword evidence="4 8" id="KW-0863">Zinc-finger</keyword>
<name>A0AAW1JJ10_POPJA</name>
<reference evidence="11 12" key="1">
    <citation type="journal article" date="2024" name="BMC Genomics">
        <title>De novo assembly and annotation of Popillia japonica's genome with initial clues to its potential as an invasive pest.</title>
        <authorList>
            <person name="Cucini C."/>
            <person name="Boschi S."/>
            <person name="Funari R."/>
            <person name="Cardaioli E."/>
            <person name="Iannotti N."/>
            <person name="Marturano G."/>
            <person name="Paoli F."/>
            <person name="Bruttini M."/>
            <person name="Carapelli A."/>
            <person name="Frati F."/>
            <person name="Nardi F."/>
        </authorList>
    </citation>
    <scope>NUCLEOTIDE SEQUENCE [LARGE SCALE GENOMIC DNA]</scope>
    <source>
        <strain evidence="11">DMR45628</strain>
    </source>
</reference>
<evidence type="ECO:0000256" key="9">
    <source>
        <dbReference type="SAM" id="MobiDB-lite"/>
    </source>
</evidence>
<dbReference type="Gene3D" id="3.30.160.60">
    <property type="entry name" value="Classic Zinc Finger"/>
    <property type="match status" value="3"/>
</dbReference>
<evidence type="ECO:0000256" key="8">
    <source>
        <dbReference type="PROSITE-ProRule" id="PRU00042"/>
    </source>
</evidence>
<keyword evidence="6" id="KW-0238">DNA-binding</keyword>
<keyword evidence="5" id="KW-0862">Zinc</keyword>
<keyword evidence="2" id="KW-0479">Metal-binding</keyword>
<dbReference type="PROSITE" id="PS50157">
    <property type="entry name" value="ZINC_FINGER_C2H2_2"/>
    <property type="match status" value="4"/>
</dbReference>
<dbReference type="SUPFAM" id="SSF57667">
    <property type="entry name" value="beta-beta-alpha zinc fingers"/>
    <property type="match status" value="2"/>
</dbReference>
<dbReference type="AlphaFoldDB" id="A0AAW1JJ10"/>
<comment type="subcellular location">
    <subcellularLocation>
        <location evidence="1">Nucleus</location>
    </subcellularLocation>
</comment>
<proteinExistence type="predicted"/>
<evidence type="ECO:0000256" key="5">
    <source>
        <dbReference type="ARBA" id="ARBA00022833"/>
    </source>
</evidence>
<feature type="domain" description="C2H2-type" evidence="10">
    <location>
        <begin position="321"/>
        <end position="348"/>
    </location>
</feature>
<accession>A0AAW1JJ10</accession>
<dbReference type="GO" id="GO:0010468">
    <property type="term" value="P:regulation of gene expression"/>
    <property type="evidence" value="ECO:0007669"/>
    <property type="project" value="TreeGrafter"/>
</dbReference>
<dbReference type="EMBL" id="JASPKY010000364">
    <property type="protein sequence ID" value="KAK9703718.1"/>
    <property type="molecule type" value="Genomic_DNA"/>
</dbReference>
<evidence type="ECO:0000256" key="3">
    <source>
        <dbReference type="ARBA" id="ARBA00022737"/>
    </source>
</evidence>
<dbReference type="InterPro" id="IPR036236">
    <property type="entry name" value="Znf_C2H2_sf"/>
</dbReference>
<dbReference type="InterPro" id="IPR050331">
    <property type="entry name" value="Zinc_finger"/>
</dbReference>
<evidence type="ECO:0000256" key="7">
    <source>
        <dbReference type="ARBA" id="ARBA00023242"/>
    </source>
</evidence>